<dbReference type="GO" id="GO:0005524">
    <property type="term" value="F:ATP binding"/>
    <property type="evidence" value="ECO:0007669"/>
    <property type="project" value="UniProtKB-UniRule"/>
</dbReference>
<dbReference type="PROSITE" id="PS00108">
    <property type="entry name" value="PROTEIN_KINASE_ST"/>
    <property type="match status" value="1"/>
</dbReference>
<dbReference type="Pfam" id="PF00656">
    <property type="entry name" value="Peptidase_C14"/>
    <property type="match status" value="1"/>
</dbReference>
<dbReference type="SMART" id="SM00220">
    <property type="entry name" value="S_TKc"/>
    <property type="match status" value="1"/>
</dbReference>
<dbReference type="InterPro" id="IPR008271">
    <property type="entry name" value="Ser/Thr_kinase_AS"/>
</dbReference>
<dbReference type="GO" id="GO:0004674">
    <property type="term" value="F:protein serine/threonine kinase activity"/>
    <property type="evidence" value="ECO:0007669"/>
    <property type="project" value="TreeGrafter"/>
</dbReference>
<dbReference type="PROSITE" id="PS00107">
    <property type="entry name" value="PROTEIN_KINASE_ATP"/>
    <property type="match status" value="1"/>
</dbReference>
<keyword evidence="5" id="KW-0808">Transferase</keyword>
<dbReference type="InterPro" id="IPR029030">
    <property type="entry name" value="Caspase-like_dom_sf"/>
</dbReference>
<dbReference type="GO" id="GO:0004197">
    <property type="term" value="F:cysteine-type endopeptidase activity"/>
    <property type="evidence" value="ECO:0007669"/>
    <property type="project" value="InterPro"/>
</dbReference>
<reference evidence="5 6" key="1">
    <citation type="submission" date="2019-08" db="EMBL/GenBank/DDBJ databases">
        <title>Arthrobacter sp. nov., isolated from plateau pika and Tibetan wild ass.</title>
        <authorList>
            <person name="Ge Y."/>
        </authorList>
    </citation>
    <scope>NUCLEOTIDE SEQUENCE [LARGE SCALE GENOMIC DNA]</scope>
    <source>
        <strain evidence="5 6">785</strain>
    </source>
</reference>
<keyword evidence="1 3" id="KW-0547">Nucleotide-binding</keyword>
<dbReference type="SUPFAM" id="SSF52129">
    <property type="entry name" value="Caspase-like"/>
    <property type="match status" value="1"/>
</dbReference>
<evidence type="ECO:0000313" key="5">
    <source>
        <dbReference type="EMBL" id="KAD3633075.1"/>
    </source>
</evidence>
<name>A0A5N6MH50_9MICC</name>
<dbReference type="PANTHER" id="PTHR44329:SF260">
    <property type="entry name" value="PROTEIN KINASE DOMAIN-CONTAINING PROTEIN"/>
    <property type="match status" value="1"/>
</dbReference>
<dbReference type="InterPro" id="IPR017441">
    <property type="entry name" value="Protein_kinase_ATP_BS"/>
</dbReference>
<dbReference type="PANTHER" id="PTHR44329">
    <property type="entry name" value="SERINE/THREONINE-PROTEIN KINASE TNNI3K-RELATED"/>
    <property type="match status" value="1"/>
</dbReference>
<proteinExistence type="predicted"/>
<evidence type="ECO:0000256" key="3">
    <source>
        <dbReference type="PROSITE-ProRule" id="PRU10141"/>
    </source>
</evidence>
<dbReference type="EMBL" id="VTFX01000004">
    <property type="protein sequence ID" value="KAD3633075.1"/>
    <property type="molecule type" value="Genomic_DNA"/>
</dbReference>
<keyword evidence="2 3" id="KW-0067">ATP-binding</keyword>
<dbReference type="Proteomes" id="UP000326852">
    <property type="component" value="Unassembled WGS sequence"/>
</dbReference>
<protein>
    <submittedName>
        <fullName evidence="5">Protein kinase</fullName>
    </submittedName>
</protein>
<dbReference type="InterPro" id="IPR011009">
    <property type="entry name" value="Kinase-like_dom_sf"/>
</dbReference>
<gene>
    <name evidence="5" type="ORF">GD627_09540</name>
</gene>
<keyword evidence="6" id="KW-1185">Reference proteome</keyword>
<dbReference type="InterPro" id="IPR011600">
    <property type="entry name" value="Pept_C14_caspase"/>
</dbReference>
<evidence type="ECO:0000313" key="6">
    <source>
        <dbReference type="Proteomes" id="UP000326852"/>
    </source>
</evidence>
<dbReference type="AlphaFoldDB" id="A0A5N6MH50"/>
<accession>A0A5N6MH50</accession>
<sequence>MTGTMKHAVVVGVDGYLHAPPLRGCVNDAGDIAECLSLEQYDFDVTTLFNRDATRSNILEALGQIAYGSVSGDTLLFYFAGHGAVVGNSGHLVTHDATTFDPGLSLSHLSDIMESASHYFTNVVTILDCCHAGSAPIWTHSRVMAASDIERELRVVNSSRSILGACTADDTAKEHADPARGVFTEALVQGLLGDAVNFEGEVTLLHLHEYVSRAVDPLYQTPVFKGDLTGTVVLGKGFEPRRGAPIAVDDRRRILAKAQLLMDKHFELQNRELFEKETRIHGGSRRCAKDLEGVVRWFEDTQVSLPDLGREPDWRRLYDSMLDAQRRVSEVVQGEETAVGTLVRKIGQGGFGQVWEVKTPSGESAALKIFHGGELHDQVKAARFRNGFQNMRKLQHPNIVGVSSMTLAPLAFVMEYVPGPDLRDFYVDRSEVEPMVQLVRDIAETLVHAHHHKVRHRDIKPENIIVVQDLYGNLTPHLTDFDLAYHETNRTVTTNLGVGGVINYAAPEQLYEPNAGTSREVTVDVYSLGQLMYFIFVGTDPSGENQQRNTKELRRVLSEWTDERAAKIILELYGASTARNPKDRPASVSEVVGQLSLALGYIQAASGTNIIERANFCNRIAYLYGGLDIHDGSRFDENIAIRSKSGQIDIQLALREETGKGNSGLELRFAVERLSLTDISSSSNARNALNQRLDKVASRFPGASRRNGKHGQYEVFIDMKSVPLSVEGAATVRELISDAIGAIER</sequence>
<evidence type="ECO:0000256" key="2">
    <source>
        <dbReference type="ARBA" id="ARBA00022840"/>
    </source>
</evidence>
<feature type="binding site" evidence="3">
    <location>
        <position position="368"/>
    </location>
    <ligand>
        <name>ATP</name>
        <dbReference type="ChEBI" id="CHEBI:30616"/>
    </ligand>
</feature>
<dbReference type="SUPFAM" id="SSF56112">
    <property type="entry name" value="Protein kinase-like (PK-like)"/>
    <property type="match status" value="1"/>
</dbReference>
<dbReference type="GO" id="GO:0006508">
    <property type="term" value="P:proteolysis"/>
    <property type="evidence" value="ECO:0007669"/>
    <property type="project" value="InterPro"/>
</dbReference>
<dbReference type="Gene3D" id="3.40.50.1460">
    <property type="match status" value="1"/>
</dbReference>
<keyword evidence="5" id="KW-0418">Kinase</keyword>
<dbReference type="PROSITE" id="PS50011">
    <property type="entry name" value="PROTEIN_KINASE_DOM"/>
    <property type="match status" value="1"/>
</dbReference>
<evidence type="ECO:0000259" key="4">
    <source>
        <dbReference type="PROSITE" id="PS50011"/>
    </source>
</evidence>
<organism evidence="5 6">
    <name type="scientific">Arthrobacter yangruifuii</name>
    <dbReference type="NCBI Taxonomy" id="2606616"/>
    <lineage>
        <taxon>Bacteria</taxon>
        <taxon>Bacillati</taxon>
        <taxon>Actinomycetota</taxon>
        <taxon>Actinomycetes</taxon>
        <taxon>Micrococcales</taxon>
        <taxon>Micrococcaceae</taxon>
        <taxon>Arthrobacter</taxon>
    </lineage>
</organism>
<dbReference type="Gene3D" id="1.10.510.10">
    <property type="entry name" value="Transferase(Phosphotransferase) domain 1"/>
    <property type="match status" value="1"/>
</dbReference>
<dbReference type="CDD" id="cd14014">
    <property type="entry name" value="STKc_PknB_like"/>
    <property type="match status" value="1"/>
</dbReference>
<dbReference type="Pfam" id="PF00069">
    <property type="entry name" value="Pkinase"/>
    <property type="match status" value="1"/>
</dbReference>
<evidence type="ECO:0000256" key="1">
    <source>
        <dbReference type="ARBA" id="ARBA00022741"/>
    </source>
</evidence>
<comment type="caution">
    <text evidence="5">The sequence shown here is derived from an EMBL/GenBank/DDBJ whole genome shotgun (WGS) entry which is preliminary data.</text>
</comment>
<feature type="domain" description="Protein kinase" evidence="4">
    <location>
        <begin position="340"/>
        <end position="597"/>
    </location>
</feature>
<dbReference type="InterPro" id="IPR051681">
    <property type="entry name" value="Ser/Thr_Kinases-Pseudokinases"/>
</dbReference>
<dbReference type="InterPro" id="IPR000719">
    <property type="entry name" value="Prot_kinase_dom"/>
</dbReference>